<comment type="caution">
    <text evidence="12">The sequence shown here is derived from an EMBL/GenBank/DDBJ whole genome shotgun (WGS) entry which is preliminary data.</text>
</comment>
<dbReference type="SUPFAM" id="SSF54534">
    <property type="entry name" value="FKBP-like"/>
    <property type="match status" value="1"/>
</dbReference>
<dbReference type="GO" id="GO:0005737">
    <property type="term" value="C:cytoplasm"/>
    <property type="evidence" value="ECO:0007669"/>
    <property type="project" value="UniProtKB-SubCell"/>
</dbReference>
<dbReference type="Gene3D" id="3.10.50.40">
    <property type="match status" value="1"/>
</dbReference>
<dbReference type="PIRSF" id="PIRSF003095">
    <property type="entry name" value="Trigger_factor"/>
    <property type="match status" value="1"/>
</dbReference>
<protein>
    <recommendedName>
        <fullName evidence="4 9">Trigger factor</fullName>
        <shortName evidence="9">TF</shortName>
        <ecNumber evidence="3 9">5.2.1.8</ecNumber>
    </recommendedName>
    <alternativeName>
        <fullName evidence="8 9">PPIase</fullName>
    </alternativeName>
</protein>
<keyword evidence="9" id="KW-0963">Cytoplasm</keyword>
<evidence type="ECO:0000256" key="9">
    <source>
        <dbReference type="HAMAP-Rule" id="MF_00303"/>
    </source>
</evidence>
<evidence type="ECO:0000256" key="1">
    <source>
        <dbReference type="ARBA" id="ARBA00000971"/>
    </source>
</evidence>
<dbReference type="SUPFAM" id="SSF109998">
    <property type="entry name" value="Triger factor/SurA peptide-binding domain-like"/>
    <property type="match status" value="1"/>
</dbReference>
<keyword evidence="7 9" id="KW-0413">Isomerase</keyword>
<evidence type="ECO:0000256" key="3">
    <source>
        <dbReference type="ARBA" id="ARBA00013194"/>
    </source>
</evidence>
<proteinExistence type="inferred from homology"/>
<evidence type="ECO:0000256" key="6">
    <source>
        <dbReference type="ARBA" id="ARBA00023186"/>
    </source>
</evidence>
<feature type="domain" description="Trigger factor C-terminal" evidence="11">
    <location>
        <begin position="239"/>
        <end position="396"/>
    </location>
</feature>
<dbReference type="RefSeq" id="WP_424596432.1">
    <property type="nucleotide sequence ID" value="NZ_JBNATC010000001.1"/>
</dbReference>
<comment type="function">
    <text evidence="9">Involved in protein export. Acts as a chaperone by maintaining the newly synthesized protein in an open conformation. Functions as a peptidyl-prolyl cis-trans isomerase.</text>
</comment>
<comment type="domain">
    <text evidence="9">Consists of 3 domains; the N-terminus binds the ribosome, the middle domain has PPIase activity, while the C-terminus has intrinsic chaperone activity on its own.</text>
</comment>
<sequence length="406" mass="47175">MDYIVKEKTQSKIVGEITHSKDEIENAKKEAYLNLSKKIKIPGFRLGKAPYEVGSAYIGPERLLEEAFELLLDKSIPEFLEKENIDPFTKPSVDVKEFSNDRIVYEVTVEFLPQIEFDPDRKIEIKRTIEISESEIEEKLKELQETFTELEPKNSPVENGDIIEVAYKIGDKEEQTITVEVGKDKVVGNFNELVLGKVVDDEFEVQTQNTVIKFRVVSIKTKKIPEINDDFAKEIGSDSLDALKEKIKSELLENKKLQLEENRGREALHDLALELNVELPQKYIEEEVESRYKEYETEYLKHGLKLESLLEKEGKTVLQFKEEIKKNIIQELLETLILREIIRKKELTVSKEEIEEEFERILMEEHIEKGTAKLNDEIVRYIKNEILKNKAISILKENTIILFGGE</sequence>
<dbReference type="EMBL" id="PNIX01000298">
    <property type="protein sequence ID" value="PMP81631.1"/>
    <property type="molecule type" value="Genomic_DNA"/>
</dbReference>
<evidence type="ECO:0000256" key="7">
    <source>
        <dbReference type="ARBA" id="ARBA00023235"/>
    </source>
</evidence>
<evidence type="ECO:0000256" key="5">
    <source>
        <dbReference type="ARBA" id="ARBA00023110"/>
    </source>
</evidence>
<keyword evidence="5 9" id="KW-0697">Rotamase</keyword>
<organism evidence="12 13">
    <name type="scientific">Caldisericum exile</name>
    <dbReference type="NCBI Taxonomy" id="693075"/>
    <lineage>
        <taxon>Bacteria</taxon>
        <taxon>Pseudomonadati</taxon>
        <taxon>Caldisericota/Cryosericota group</taxon>
        <taxon>Caldisericota</taxon>
        <taxon>Caldisericia</taxon>
        <taxon>Caldisericales</taxon>
        <taxon>Caldisericaceae</taxon>
        <taxon>Caldisericum</taxon>
    </lineage>
</organism>
<dbReference type="InterPro" id="IPR036611">
    <property type="entry name" value="Trigger_fac_ribosome-bd_sf"/>
</dbReference>
<dbReference type="Gene3D" id="3.30.70.1050">
    <property type="entry name" value="Trigger factor ribosome-binding domain"/>
    <property type="match status" value="1"/>
</dbReference>
<dbReference type="Proteomes" id="UP000236910">
    <property type="component" value="Unassembled WGS sequence"/>
</dbReference>
<reference evidence="12 13" key="1">
    <citation type="submission" date="2018-01" db="EMBL/GenBank/DDBJ databases">
        <title>Metagenomic assembled genomes from two thermal pools in the Uzon Caldera, Kamchatka, Russia.</title>
        <authorList>
            <person name="Wilkins L."/>
            <person name="Ettinger C."/>
        </authorList>
    </citation>
    <scope>NUCLEOTIDE SEQUENCE [LARGE SCALE GENOMIC DNA]</scope>
    <source>
        <strain evidence="12">ARK-10</strain>
    </source>
</reference>
<dbReference type="GO" id="GO:0003755">
    <property type="term" value="F:peptidyl-prolyl cis-trans isomerase activity"/>
    <property type="evidence" value="ECO:0007669"/>
    <property type="project" value="UniProtKB-UniRule"/>
</dbReference>
<dbReference type="NCBIfam" id="TIGR00115">
    <property type="entry name" value="tig"/>
    <property type="match status" value="1"/>
</dbReference>
<feature type="domain" description="Trigger factor ribosome-binding bacterial" evidence="10">
    <location>
        <begin position="2"/>
        <end position="143"/>
    </location>
</feature>
<dbReference type="InterPro" id="IPR005215">
    <property type="entry name" value="Trig_fac"/>
</dbReference>
<dbReference type="GO" id="GO:0015031">
    <property type="term" value="P:protein transport"/>
    <property type="evidence" value="ECO:0007669"/>
    <property type="project" value="UniProtKB-UniRule"/>
</dbReference>
<accession>A0A2J6X524</accession>
<evidence type="ECO:0000256" key="8">
    <source>
        <dbReference type="ARBA" id="ARBA00029986"/>
    </source>
</evidence>
<evidence type="ECO:0000259" key="11">
    <source>
        <dbReference type="Pfam" id="PF05698"/>
    </source>
</evidence>
<dbReference type="InterPro" id="IPR008881">
    <property type="entry name" value="Trigger_fac_ribosome-bd_bac"/>
</dbReference>
<evidence type="ECO:0000313" key="12">
    <source>
        <dbReference type="EMBL" id="PMP81631.1"/>
    </source>
</evidence>
<dbReference type="HAMAP" id="MF_00303">
    <property type="entry name" value="Trigger_factor_Tig"/>
    <property type="match status" value="1"/>
</dbReference>
<comment type="catalytic activity">
    <reaction evidence="1 9">
        <text>[protein]-peptidylproline (omega=180) = [protein]-peptidylproline (omega=0)</text>
        <dbReference type="Rhea" id="RHEA:16237"/>
        <dbReference type="Rhea" id="RHEA-COMP:10747"/>
        <dbReference type="Rhea" id="RHEA-COMP:10748"/>
        <dbReference type="ChEBI" id="CHEBI:83833"/>
        <dbReference type="ChEBI" id="CHEBI:83834"/>
        <dbReference type="EC" id="5.2.1.8"/>
    </reaction>
</comment>
<dbReference type="GO" id="GO:0006457">
    <property type="term" value="P:protein folding"/>
    <property type="evidence" value="ECO:0007669"/>
    <property type="project" value="UniProtKB-UniRule"/>
</dbReference>
<name>A0A2J6X524_9BACT</name>
<evidence type="ECO:0000259" key="10">
    <source>
        <dbReference type="Pfam" id="PF05697"/>
    </source>
</evidence>
<dbReference type="InterPro" id="IPR008880">
    <property type="entry name" value="Trigger_fac_C"/>
</dbReference>
<dbReference type="Gene3D" id="1.10.3120.10">
    <property type="entry name" value="Trigger factor, C-terminal domain"/>
    <property type="match status" value="1"/>
</dbReference>
<dbReference type="InterPro" id="IPR046357">
    <property type="entry name" value="PPIase_dom_sf"/>
</dbReference>
<dbReference type="GO" id="GO:0051301">
    <property type="term" value="P:cell division"/>
    <property type="evidence" value="ECO:0007669"/>
    <property type="project" value="UniProtKB-KW"/>
</dbReference>
<keyword evidence="6 9" id="KW-0143">Chaperone</keyword>
<dbReference type="Pfam" id="PF05698">
    <property type="entry name" value="Trigger_C"/>
    <property type="match status" value="1"/>
</dbReference>
<keyword evidence="9" id="KW-0132">Cell division</keyword>
<evidence type="ECO:0000256" key="2">
    <source>
        <dbReference type="ARBA" id="ARBA00005464"/>
    </source>
</evidence>
<evidence type="ECO:0000313" key="13">
    <source>
        <dbReference type="Proteomes" id="UP000236910"/>
    </source>
</evidence>
<dbReference type="SUPFAM" id="SSF102735">
    <property type="entry name" value="Trigger factor ribosome-binding domain"/>
    <property type="match status" value="1"/>
</dbReference>
<dbReference type="AlphaFoldDB" id="A0A2J6X524"/>
<gene>
    <name evidence="9 12" type="primary">tig</name>
    <name evidence="12" type="ORF">C0175_05125</name>
</gene>
<evidence type="ECO:0000256" key="4">
    <source>
        <dbReference type="ARBA" id="ARBA00016902"/>
    </source>
</evidence>
<dbReference type="Pfam" id="PF05697">
    <property type="entry name" value="Trigger_N"/>
    <property type="match status" value="1"/>
</dbReference>
<comment type="similarity">
    <text evidence="2 9">Belongs to the FKBP-type PPIase family. Tig subfamily.</text>
</comment>
<comment type="subcellular location">
    <subcellularLocation>
        <location evidence="9">Cytoplasm</location>
    </subcellularLocation>
    <text evidence="9">About half TF is bound to the ribosome near the polypeptide exit tunnel while the other half is free in the cytoplasm.</text>
</comment>
<keyword evidence="9" id="KW-0131">Cell cycle</keyword>
<dbReference type="InterPro" id="IPR037041">
    <property type="entry name" value="Trigger_fac_C_sf"/>
</dbReference>
<dbReference type="EC" id="5.2.1.8" evidence="3 9"/>
<dbReference type="InterPro" id="IPR027304">
    <property type="entry name" value="Trigger_fact/SurA_dom_sf"/>
</dbReference>